<dbReference type="EMBL" id="JAFIRA010000029">
    <property type="protein sequence ID" value="MCJ2543506.1"/>
    <property type="molecule type" value="Genomic_DNA"/>
</dbReference>
<sequence length="46" mass="5038">MRIIWIAVVASVLGLLAVMPFAQSDPQEEWLHGEQCATDGPVICLE</sequence>
<name>A0ABT0CCN0_THEVL</name>
<accession>A0ABT0CCN0</accession>
<evidence type="ECO:0000313" key="1">
    <source>
        <dbReference type="EMBL" id="MCJ2543506.1"/>
    </source>
</evidence>
<dbReference type="Proteomes" id="UP000830835">
    <property type="component" value="Unassembled WGS sequence"/>
</dbReference>
<reference evidence="1" key="1">
    <citation type="submission" date="2021-02" db="EMBL/GenBank/DDBJ databases">
        <title>The CRISPR/cas machinery reduction and long-range gene transfer in the hot spring cyanobacterium Synechococcus.</title>
        <authorList>
            <person name="Dvorak P."/>
            <person name="Jahodarova E."/>
            <person name="Hasler P."/>
            <person name="Poulickova A."/>
        </authorList>
    </citation>
    <scope>NUCLEOTIDE SEQUENCE</scope>
    <source>
        <strain evidence="1">Rupite</strain>
    </source>
</reference>
<proteinExistence type="predicted"/>
<protein>
    <submittedName>
        <fullName evidence="1">Uncharacterized protein</fullName>
    </submittedName>
</protein>
<dbReference type="RefSeq" id="WP_244350923.1">
    <property type="nucleotide sequence ID" value="NZ_JAFIRA010000029.1"/>
</dbReference>
<organism evidence="1 2">
    <name type="scientific">Thermostichus vulcanus str. 'Rupite'</name>
    <dbReference type="NCBI Taxonomy" id="2813851"/>
    <lineage>
        <taxon>Bacteria</taxon>
        <taxon>Bacillati</taxon>
        <taxon>Cyanobacteriota</taxon>
        <taxon>Cyanophyceae</taxon>
        <taxon>Thermostichales</taxon>
        <taxon>Thermostichaceae</taxon>
        <taxon>Thermostichus</taxon>
    </lineage>
</organism>
<keyword evidence="2" id="KW-1185">Reference proteome</keyword>
<evidence type="ECO:0000313" key="2">
    <source>
        <dbReference type="Proteomes" id="UP000830835"/>
    </source>
</evidence>
<comment type="caution">
    <text evidence="1">The sequence shown here is derived from an EMBL/GenBank/DDBJ whole genome shotgun (WGS) entry which is preliminary data.</text>
</comment>
<gene>
    <name evidence="1" type="ORF">JX360_11385</name>
</gene>